<dbReference type="PANTHER" id="PTHR10961:SF7">
    <property type="entry name" value="FAD DEPENDENT OXIDOREDUCTASE DOMAIN-CONTAINING PROTEIN"/>
    <property type="match status" value="1"/>
</dbReference>
<dbReference type="Gene3D" id="3.50.50.60">
    <property type="entry name" value="FAD/NAD(P)-binding domain"/>
    <property type="match status" value="1"/>
</dbReference>
<dbReference type="Gene3D" id="3.40.50.10860">
    <property type="entry name" value="Leucine Dehydrogenase, chain A, domain 1"/>
    <property type="match status" value="1"/>
</dbReference>
<comment type="similarity">
    <text evidence="2 7">Belongs to the Glu/Leu/Phe/Val dehydrogenases family.</text>
</comment>
<dbReference type="GO" id="GO:0008115">
    <property type="term" value="F:sarcosine oxidase activity"/>
    <property type="evidence" value="ECO:0007669"/>
    <property type="project" value="TreeGrafter"/>
</dbReference>
<gene>
    <name evidence="9" type="ORF">CROS1456_LOCUS6360</name>
</gene>
<evidence type="ECO:0000256" key="3">
    <source>
        <dbReference type="ARBA" id="ARBA00010989"/>
    </source>
</evidence>
<accession>A0A7S3CDI9</accession>
<comment type="similarity">
    <text evidence="3">Belongs to the MSOX/MTOX family.</text>
</comment>
<reference evidence="9" key="1">
    <citation type="submission" date="2021-01" db="EMBL/GenBank/DDBJ databases">
        <authorList>
            <person name="Corre E."/>
            <person name="Pelletier E."/>
            <person name="Niang G."/>
            <person name="Scheremetjew M."/>
            <person name="Finn R."/>
            <person name="Kale V."/>
            <person name="Holt S."/>
            <person name="Cochrane G."/>
            <person name="Meng A."/>
            <person name="Brown T."/>
            <person name="Cohen L."/>
        </authorList>
    </citation>
    <scope>NUCLEOTIDE SEQUENCE</scope>
    <source>
        <strain evidence="9">RCC1871</strain>
    </source>
</reference>
<feature type="domain" description="Glutamate/phenylalanine/leucine/valine/L-tryptophan dehydrogenase C-terminal" evidence="8">
    <location>
        <begin position="199"/>
        <end position="390"/>
    </location>
</feature>
<dbReference type="InterPro" id="IPR006095">
    <property type="entry name" value="Glu/Leu/Phe/Val/Trp_DH"/>
</dbReference>
<dbReference type="Pfam" id="PF02812">
    <property type="entry name" value="ELFV_dehydrog_N"/>
    <property type="match status" value="1"/>
</dbReference>
<evidence type="ECO:0000256" key="4">
    <source>
        <dbReference type="ARBA" id="ARBA00022630"/>
    </source>
</evidence>
<evidence type="ECO:0000259" key="8">
    <source>
        <dbReference type="SMART" id="SM00839"/>
    </source>
</evidence>
<dbReference type="Pfam" id="PF00208">
    <property type="entry name" value="ELFV_dehydrog"/>
    <property type="match status" value="1"/>
</dbReference>
<dbReference type="SUPFAM" id="SSF53223">
    <property type="entry name" value="Aminoacid dehydrogenase-like, N-terminal domain"/>
    <property type="match status" value="1"/>
</dbReference>
<proteinExistence type="inferred from homology"/>
<dbReference type="InterPro" id="IPR036188">
    <property type="entry name" value="FAD/NAD-bd_sf"/>
</dbReference>
<dbReference type="InterPro" id="IPR036291">
    <property type="entry name" value="NAD(P)-bd_dom_sf"/>
</dbReference>
<keyword evidence="6 7" id="KW-0560">Oxidoreductase</keyword>
<evidence type="ECO:0000256" key="7">
    <source>
        <dbReference type="RuleBase" id="RU004417"/>
    </source>
</evidence>
<dbReference type="SUPFAM" id="SSF51905">
    <property type="entry name" value="FAD/NAD(P)-binding domain"/>
    <property type="match status" value="1"/>
</dbReference>
<keyword evidence="4" id="KW-0285">Flavoprotein</keyword>
<dbReference type="Gene3D" id="3.40.50.720">
    <property type="entry name" value="NAD(P)-binding Rossmann-like Domain"/>
    <property type="match status" value="1"/>
</dbReference>
<dbReference type="AlphaFoldDB" id="A0A7S3CDI9"/>
<dbReference type="SMART" id="SM00839">
    <property type="entry name" value="ELFV_dehydrog"/>
    <property type="match status" value="1"/>
</dbReference>
<comment type="cofactor">
    <cofactor evidence="1">
        <name>FAD</name>
        <dbReference type="ChEBI" id="CHEBI:57692"/>
    </cofactor>
</comment>
<sequence>MASSASMMMGAGSTLRGLLRKQGITPASVLGQVKRNLNLSQGLRMKENTPSMDSSCFKIVSPSVLEIPIQDQQGLLKSLYVGVHAPVSSQRPGNGGLRLWSYDTEEDAVAECAELSRGMSLKHSIYNTGFGGAKLVANAKSLTDVPSICKQKLMEDVAKALHSLQGSVYTGCDMNTNFDDMRYLNELCPYVLASLDSTIDANRSTAHGVVGSAVEAARILLGGHKGKRFLVVGTGKVGTHVSELLSSLGCRVSCHDVDPSRADIPGCENVSHQDWWLAPHDVLVPCCSSGIITHAAAAHLRESGETKCVVGATNIPFASDEALQELVGKGDVVFVPDMLSSAGAVLADSIEHFSKEEYESARDNEVYAFVQTLTRDKTTEYLDRTQSSQGSSARPMAVLATVHEDKSGLPVGKKFTTFVNGEESQYDVVVVGGGMAGTAASYYLSKLAPDLKVAVLEAGEIADPSGSSYGESRMYRRMYSDEYFSVMQSKALDLWRDVERESGLSLLKENGLLFYGETDTGETVEGSIPGAAEIMSKLNIPHEYFDHHEKMDAKWPMRSVPGYEGVYEASAGSINSSLACRAMMDLAQDAAGHDLFTNTSVLDLGIPSPGDVRITCADGKLFRSNKVVLAAGAWTNSILGHLDAELDLELWAMHWGHYRVDPELKHKYPQWFCFRKEVPDLWDGGLYYGFPCEGDESVIKVGIDFCPDHPEFRMRDMADYVRRPNDKIVKLIDDFVRENWVGVGERVDMYSSPYTCTRDQYFVLDRLPSHEEVTLFTGGCGRAFKFAPLLGKLLAEKTLGMAPSHDIAPFSAARECVQWPKVKAMA</sequence>
<evidence type="ECO:0000313" key="9">
    <source>
        <dbReference type="EMBL" id="CAE0193270.1"/>
    </source>
</evidence>
<dbReference type="SUPFAM" id="SSF51735">
    <property type="entry name" value="NAD(P)-binding Rossmann-fold domains"/>
    <property type="match status" value="1"/>
</dbReference>
<evidence type="ECO:0000256" key="5">
    <source>
        <dbReference type="ARBA" id="ARBA00022827"/>
    </source>
</evidence>
<dbReference type="InterPro" id="IPR045170">
    <property type="entry name" value="MTOX"/>
</dbReference>
<dbReference type="Gene3D" id="3.30.9.10">
    <property type="entry name" value="D-Amino Acid Oxidase, subunit A, domain 2"/>
    <property type="match status" value="1"/>
</dbReference>
<name>A0A7S3CDI9_9CHLO</name>
<dbReference type="InterPro" id="IPR046346">
    <property type="entry name" value="Aminoacid_DH-like_N_sf"/>
</dbReference>
<dbReference type="Pfam" id="PF01266">
    <property type="entry name" value="DAO"/>
    <property type="match status" value="1"/>
</dbReference>
<dbReference type="PANTHER" id="PTHR10961">
    <property type="entry name" value="PEROXISOMAL SARCOSINE OXIDASE"/>
    <property type="match status" value="1"/>
</dbReference>
<evidence type="ECO:0000256" key="2">
    <source>
        <dbReference type="ARBA" id="ARBA00006382"/>
    </source>
</evidence>
<dbReference type="PRINTS" id="PR00082">
    <property type="entry name" value="GLFDHDRGNASE"/>
</dbReference>
<organism evidence="9">
    <name type="scientific">Chloropicon roscoffensis</name>
    <dbReference type="NCBI Taxonomy" id="1461544"/>
    <lineage>
        <taxon>Eukaryota</taxon>
        <taxon>Viridiplantae</taxon>
        <taxon>Chlorophyta</taxon>
        <taxon>Chloropicophyceae</taxon>
        <taxon>Chloropicales</taxon>
        <taxon>Chloropicaceae</taxon>
        <taxon>Chloropicon</taxon>
    </lineage>
</organism>
<dbReference type="InterPro" id="IPR006097">
    <property type="entry name" value="Glu/Leu/Phe/Val/Trp_DH_dimer"/>
</dbReference>
<dbReference type="EMBL" id="HBHZ01008227">
    <property type="protein sequence ID" value="CAE0193270.1"/>
    <property type="molecule type" value="Transcribed_RNA"/>
</dbReference>
<dbReference type="GO" id="GO:0050660">
    <property type="term" value="F:flavin adenine dinucleotide binding"/>
    <property type="evidence" value="ECO:0007669"/>
    <property type="project" value="InterPro"/>
</dbReference>
<evidence type="ECO:0000256" key="6">
    <source>
        <dbReference type="ARBA" id="ARBA00023002"/>
    </source>
</evidence>
<dbReference type="InterPro" id="IPR006076">
    <property type="entry name" value="FAD-dep_OxRdtase"/>
</dbReference>
<evidence type="ECO:0000256" key="1">
    <source>
        <dbReference type="ARBA" id="ARBA00001974"/>
    </source>
</evidence>
<dbReference type="InterPro" id="IPR006096">
    <property type="entry name" value="Glu/Leu/Phe/Val/Trp_DH_C"/>
</dbReference>
<protein>
    <recommendedName>
        <fullName evidence="8">Glutamate/phenylalanine/leucine/valine/L-tryptophan dehydrogenase C-terminal domain-containing protein</fullName>
    </recommendedName>
</protein>
<dbReference type="GO" id="GO:0006520">
    <property type="term" value="P:amino acid metabolic process"/>
    <property type="evidence" value="ECO:0007669"/>
    <property type="project" value="InterPro"/>
</dbReference>
<keyword evidence="5" id="KW-0274">FAD</keyword>